<dbReference type="InterPro" id="IPR036280">
    <property type="entry name" value="Multihaem_cyt_sf"/>
</dbReference>
<organism evidence="2 3">
    <name type="scientific">Methylococcus geothermalis</name>
    <dbReference type="NCBI Taxonomy" id="2681310"/>
    <lineage>
        <taxon>Bacteria</taxon>
        <taxon>Pseudomonadati</taxon>
        <taxon>Pseudomonadota</taxon>
        <taxon>Gammaproteobacteria</taxon>
        <taxon>Methylococcales</taxon>
        <taxon>Methylococcaceae</taxon>
        <taxon>Methylococcus</taxon>
    </lineage>
</organism>
<accession>A0A858Q4G1</accession>
<dbReference type="InterPro" id="IPR051829">
    <property type="entry name" value="Multiheme_Cytochr_ET"/>
</dbReference>
<name>A0A858Q4G1_9GAMM</name>
<keyword evidence="1" id="KW-0732">Signal</keyword>
<keyword evidence="3" id="KW-1185">Reference proteome</keyword>
<dbReference type="KEGG" id="metu:GNH96_01235"/>
<protein>
    <recommendedName>
        <fullName evidence="4">Doubled CXXCH motif domain-containing protein</fullName>
    </recommendedName>
</protein>
<evidence type="ECO:0008006" key="4">
    <source>
        <dbReference type="Google" id="ProtNLM"/>
    </source>
</evidence>
<dbReference type="AlphaFoldDB" id="A0A858Q4G1"/>
<dbReference type="RefSeq" id="WP_169601555.1">
    <property type="nucleotide sequence ID" value="NZ_CP046565.1"/>
</dbReference>
<evidence type="ECO:0000313" key="3">
    <source>
        <dbReference type="Proteomes" id="UP000503004"/>
    </source>
</evidence>
<gene>
    <name evidence="2" type="ORF">GNH96_01235</name>
</gene>
<dbReference type="EMBL" id="CP046565">
    <property type="protein sequence ID" value="QJD28727.1"/>
    <property type="molecule type" value="Genomic_DNA"/>
</dbReference>
<evidence type="ECO:0000313" key="2">
    <source>
        <dbReference type="EMBL" id="QJD28727.1"/>
    </source>
</evidence>
<dbReference type="Proteomes" id="UP000503004">
    <property type="component" value="Chromosome"/>
</dbReference>
<reference evidence="3" key="1">
    <citation type="submission" date="2019-12" db="EMBL/GenBank/DDBJ databases">
        <authorList>
            <person name="Awala S.I."/>
            <person name="Rhee S.K."/>
        </authorList>
    </citation>
    <scope>NUCLEOTIDE SEQUENCE [LARGE SCALE GENOMIC DNA]</scope>
    <source>
        <strain evidence="3">IM1</strain>
    </source>
</reference>
<evidence type="ECO:0000256" key="1">
    <source>
        <dbReference type="ARBA" id="ARBA00022729"/>
    </source>
</evidence>
<dbReference type="PANTHER" id="PTHR35038">
    <property type="entry name" value="DISSIMILATORY SULFITE REDUCTASE SIRA"/>
    <property type="match status" value="1"/>
</dbReference>
<proteinExistence type="predicted"/>
<dbReference type="SUPFAM" id="SSF48695">
    <property type="entry name" value="Multiheme cytochromes"/>
    <property type="match status" value="1"/>
</dbReference>
<sequence>MAGMLLGLLGTGIAAAGADDSYATTKKLPPLHHVVGVVLPEEMKTPKRLPLREDRELRCPTCHGIEDIDKVPYRRIDRSLPDFLRGGPYDKLESFCYECHEKDKFKRPNIHILLDKNGKLREERCTYCHEEVHRERDQPLRAADYKLRLPPERLCYGCHLKTPHFNALEHQASKPDARMKLHMKDSKERHGIILPLSREGKVMCPTCHAPHQPGVIDALNPAVGQVDNADLETGVSYREHPWDAVVREDKKARLEALSEQSGQRFELGYRRIDKEVLLRLPAKNGELCLACHQFDE</sequence>